<evidence type="ECO:0000313" key="5">
    <source>
        <dbReference type="Proteomes" id="UP000650994"/>
    </source>
</evidence>
<reference evidence="4" key="2">
    <citation type="submission" date="2016-11" db="EMBL/GenBank/DDBJ databases">
        <authorList>
            <person name="Varghese N."/>
            <person name="Submissions S."/>
        </authorList>
    </citation>
    <scope>NUCLEOTIDE SEQUENCE [LARGE SCALE GENOMIC DNA]</scope>
    <source>
        <strain evidence="4">DSM 27989</strain>
    </source>
</reference>
<dbReference type="InterPro" id="IPR001173">
    <property type="entry name" value="Glyco_trans_2-like"/>
</dbReference>
<evidence type="ECO:0000313" key="2">
    <source>
        <dbReference type="EMBL" id="GGF04659.1"/>
    </source>
</evidence>
<reference evidence="3" key="3">
    <citation type="submission" date="2016-11" db="EMBL/GenBank/DDBJ databases">
        <authorList>
            <person name="Jaros S."/>
            <person name="Januszkiewicz K."/>
            <person name="Wedrychowicz H."/>
        </authorList>
    </citation>
    <scope>NUCLEOTIDE SEQUENCE [LARGE SCALE GENOMIC DNA]</scope>
    <source>
        <strain evidence="3">DSM 27989</strain>
    </source>
</reference>
<dbReference type="STRING" id="1434701.SAMN05443634_102126"/>
<dbReference type="AlphaFoldDB" id="A0A1M6TXC7"/>
<proteinExistence type="predicted"/>
<dbReference type="Proteomes" id="UP000650994">
    <property type="component" value="Unassembled WGS sequence"/>
</dbReference>
<feature type="domain" description="Glycosyltransferase 2-like" evidence="1">
    <location>
        <begin position="9"/>
        <end position="167"/>
    </location>
</feature>
<evidence type="ECO:0000313" key="3">
    <source>
        <dbReference type="EMBL" id="SHK61586.1"/>
    </source>
</evidence>
<evidence type="ECO:0000313" key="4">
    <source>
        <dbReference type="Proteomes" id="UP000184120"/>
    </source>
</evidence>
<organism evidence="3 4">
    <name type="scientific">Chishuiella changwenlii</name>
    <dbReference type="NCBI Taxonomy" id="1434701"/>
    <lineage>
        <taxon>Bacteria</taxon>
        <taxon>Pseudomonadati</taxon>
        <taxon>Bacteroidota</taxon>
        <taxon>Flavobacteriia</taxon>
        <taxon>Flavobacteriales</taxon>
        <taxon>Weeksellaceae</taxon>
        <taxon>Chishuiella</taxon>
    </lineage>
</organism>
<dbReference type="Gene3D" id="3.90.550.10">
    <property type="entry name" value="Spore Coat Polysaccharide Biosynthesis Protein SpsA, Chain A"/>
    <property type="match status" value="1"/>
</dbReference>
<dbReference type="PANTHER" id="PTHR22916">
    <property type="entry name" value="GLYCOSYLTRANSFERASE"/>
    <property type="match status" value="1"/>
</dbReference>
<keyword evidence="5" id="KW-1185">Reference proteome</keyword>
<keyword evidence="3" id="KW-0808">Transferase</keyword>
<protein>
    <submittedName>
        <fullName evidence="2">Glycosyl transferase</fullName>
    </submittedName>
    <submittedName>
        <fullName evidence="3">Glycosyltransferase involved in cell wall bisynthesis</fullName>
    </submittedName>
</protein>
<dbReference type="EMBL" id="BMFL01000014">
    <property type="protein sequence ID" value="GGF04659.1"/>
    <property type="molecule type" value="Genomic_DNA"/>
</dbReference>
<sequence length="352" mass="41379">MTQNQPLVTIIIPSYNCNSTIVEALNSIKNQTYKNLEVIIIDDYSTDNSLEIINNYKHSHTELNIKVFTKNENKGPAHSRNIGIKEASGNYIALLDSDDYFETNKIEEQLAYLEKNLDMFGCGTFMKCFGLQHNIVEAETDLSLIKDTLLIGMPYLHATFMFRRDFIIKNNLFYNEDYRTAEDYEWSLRFIDASAKINNLPLVLHNYRITGKQESFSLDSEGKQIINIKQQVASHKIQYSIWNRFIGKENDLYEQEFVNIFLRHSSLKNSTELKNFIDWTDKIIIYNNDSKYFTEKFIKRNSNEIIVNYFLSKSKFDINLLLLYFKYSKYVKIPSSSEKIKFIVKCLTNHQY</sequence>
<dbReference type="PANTHER" id="PTHR22916:SF3">
    <property type="entry name" value="UDP-GLCNAC:BETAGAL BETA-1,3-N-ACETYLGLUCOSAMINYLTRANSFERASE-LIKE PROTEIN 1"/>
    <property type="match status" value="1"/>
</dbReference>
<dbReference type="InterPro" id="IPR029044">
    <property type="entry name" value="Nucleotide-diphossugar_trans"/>
</dbReference>
<dbReference type="RefSeq" id="WP_072929468.1">
    <property type="nucleotide sequence ID" value="NZ_BMFL01000014.1"/>
</dbReference>
<dbReference type="Pfam" id="PF00535">
    <property type="entry name" value="Glycos_transf_2"/>
    <property type="match status" value="1"/>
</dbReference>
<dbReference type="SUPFAM" id="SSF53448">
    <property type="entry name" value="Nucleotide-diphospho-sugar transferases"/>
    <property type="match status" value="1"/>
</dbReference>
<dbReference type="Proteomes" id="UP000184120">
    <property type="component" value="Unassembled WGS sequence"/>
</dbReference>
<gene>
    <name evidence="2" type="ORF">GCM10010984_22430</name>
    <name evidence="3" type="ORF">SAMN05443634_102126</name>
</gene>
<reference evidence="2" key="1">
    <citation type="journal article" date="2014" name="Int. J. Syst. Evol. Microbiol.">
        <title>Complete genome of a new Firmicutes species belonging to the dominant human colonic microbiota ('Ruminococcus bicirculans') reveals two chromosomes and a selective capacity to utilize plant glucans.</title>
        <authorList>
            <consortium name="NISC Comparative Sequencing Program"/>
            <person name="Wegmann U."/>
            <person name="Louis P."/>
            <person name="Goesmann A."/>
            <person name="Henrissat B."/>
            <person name="Duncan S.H."/>
            <person name="Flint H.J."/>
        </authorList>
    </citation>
    <scope>NUCLEOTIDE SEQUENCE</scope>
    <source>
        <strain evidence="2">CGMCC 1.12707</strain>
    </source>
</reference>
<evidence type="ECO:0000259" key="1">
    <source>
        <dbReference type="Pfam" id="PF00535"/>
    </source>
</evidence>
<dbReference type="OrthoDB" id="9815829at2"/>
<dbReference type="EMBL" id="FRBH01000002">
    <property type="protein sequence ID" value="SHK61586.1"/>
    <property type="molecule type" value="Genomic_DNA"/>
</dbReference>
<dbReference type="GO" id="GO:0016758">
    <property type="term" value="F:hexosyltransferase activity"/>
    <property type="evidence" value="ECO:0007669"/>
    <property type="project" value="UniProtKB-ARBA"/>
</dbReference>
<name>A0A1M6TXC7_9FLAO</name>
<reference evidence="5" key="4">
    <citation type="journal article" date="2019" name="Int. J. Syst. Evol. Microbiol.">
        <title>The Global Catalogue of Microorganisms (GCM) 10K type strain sequencing project: providing services to taxonomists for standard genome sequencing and annotation.</title>
        <authorList>
            <consortium name="The Broad Institute Genomics Platform"/>
            <consortium name="The Broad Institute Genome Sequencing Center for Infectious Disease"/>
            <person name="Wu L."/>
            <person name="Ma J."/>
        </authorList>
    </citation>
    <scope>NUCLEOTIDE SEQUENCE [LARGE SCALE GENOMIC DNA]</scope>
    <source>
        <strain evidence="5">CGMCC 1.12707</strain>
    </source>
</reference>
<reference evidence="2" key="5">
    <citation type="submission" date="2024-05" db="EMBL/GenBank/DDBJ databases">
        <authorList>
            <person name="Sun Q."/>
            <person name="Zhou Y."/>
        </authorList>
    </citation>
    <scope>NUCLEOTIDE SEQUENCE</scope>
    <source>
        <strain evidence="2">CGMCC 1.12707</strain>
    </source>
</reference>
<accession>A0A1M6TXC7</accession>